<protein>
    <submittedName>
        <fullName evidence="1">Uncharacterized protein</fullName>
    </submittedName>
</protein>
<dbReference type="Proteomes" id="UP001054945">
    <property type="component" value="Unassembled WGS sequence"/>
</dbReference>
<evidence type="ECO:0000313" key="2">
    <source>
        <dbReference type="Proteomes" id="UP001054945"/>
    </source>
</evidence>
<sequence>MLVPLVKTTLKLFEKINIKKERIYCQQLNGTEVEKQQELFGCQLASRENGGPHAKGPLMHCESSRHCGILIFRFMALLPREMCALQARCFVYCQQ</sequence>
<gene>
    <name evidence="1" type="ORF">CEXT_197111</name>
</gene>
<keyword evidence="2" id="KW-1185">Reference proteome</keyword>
<comment type="caution">
    <text evidence="1">The sequence shown here is derived from an EMBL/GenBank/DDBJ whole genome shotgun (WGS) entry which is preliminary data.</text>
</comment>
<evidence type="ECO:0000313" key="1">
    <source>
        <dbReference type="EMBL" id="GIY11927.1"/>
    </source>
</evidence>
<proteinExistence type="predicted"/>
<reference evidence="1 2" key="1">
    <citation type="submission" date="2021-06" db="EMBL/GenBank/DDBJ databases">
        <title>Caerostris extrusa draft genome.</title>
        <authorList>
            <person name="Kono N."/>
            <person name="Arakawa K."/>
        </authorList>
    </citation>
    <scope>NUCLEOTIDE SEQUENCE [LARGE SCALE GENOMIC DNA]</scope>
</reference>
<organism evidence="1 2">
    <name type="scientific">Caerostris extrusa</name>
    <name type="common">Bark spider</name>
    <name type="synonym">Caerostris bankana</name>
    <dbReference type="NCBI Taxonomy" id="172846"/>
    <lineage>
        <taxon>Eukaryota</taxon>
        <taxon>Metazoa</taxon>
        <taxon>Ecdysozoa</taxon>
        <taxon>Arthropoda</taxon>
        <taxon>Chelicerata</taxon>
        <taxon>Arachnida</taxon>
        <taxon>Araneae</taxon>
        <taxon>Araneomorphae</taxon>
        <taxon>Entelegynae</taxon>
        <taxon>Araneoidea</taxon>
        <taxon>Araneidae</taxon>
        <taxon>Caerostris</taxon>
    </lineage>
</organism>
<dbReference type="EMBL" id="BPLR01006724">
    <property type="protein sequence ID" value="GIY11927.1"/>
    <property type="molecule type" value="Genomic_DNA"/>
</dbReference>
<dbReference type="AlphaFoldDB" id="A0AAV4QUX4"/>
<accession>A0AAV4QUX4</accession>
<name>A0AAV4QUX4_CAEEX</name>